<sequence>MIVFREGELTSGHFFTALQYSSGQWVLYNSAQMSGPFTLREMQCRCGGQVYGVAYMRTEMPADDGRQSLAQWLADPANVGAARWDMQLALPAAAGTKAADIAGADRATAAASAADVKLAAAAAAFDRMTNYGAADTPPAATTPAHEAAAAIVSKEQALTNQAAAQTSSANPIDQPIAEQTAAGPVAAAKSKPAGHDAPTGDDTATHAAEDG</sequence>
<proteinExistence type="predicted"/>
<dbReference type="OrthoDB" id="10679784at2759"/>
<comment type="caution">
    <text evidence="2">The sequence shown here is derived from an EMBL/GenBank/DDBJ whole genome shotgun (WGS) entry which is preliminary data.</text>
</comment>
<dbReference type="EMBL" id="CAJPDR010000001">
    <property type="protein sequence ID" value="CAF9902765.1"/>
    <property type="molecule type" value="Genomic_DNA"/>
</dbReference>
<dbReference type="Proteomes" id="UP000664203">
    <property type="component" value="Unassembled WGS sequence"/>
</dbReference>
<gene>
    <name evidence="2" type="ORF">ALECFALPRED_000002</name>
</gene>
<feature type="region of interest" description="Disordered" evidence="1">
    <location>
        <begin position="162"/>
        <end position="211"/>
    </location>
</feature>
<name>A0A8H3I4B0_9LECA</name>
<evidence type="ECO:0000313" key="3">
    <source>
        <dbReference type="Proteomes" id="UP000664203"/>
    </source>
</evidence>
<evidence type="ECO:0000256" key="1">
    <source>
        <dbReference type="SAM" id="MobiDB-lite"/>
    </source>
</evidence>
<accession>A0A8H3I4B0</accession>
<reference evidence="2" key="1">
    <citation type="submission" date="2021-03" db="EMBL/GenBank/DDBJ databases">
        <authorList>
            <person name="Tagirdzhanova G."/>
        </authorList>
    </citation>
    <scope>NUCLEOTIDE SEQUENCE</scope>
</reference>
<evidence type="ECO:0000313" key="2">
    <source>
        <dbReference type="EMBL" id="CAF9902765.1"/>
    </source>
</evidence>
<feature type="compositionally biased region" description="Polar residues" evidence="1">
    <location>
        <begin position="162"/>
        <end position="171"/>
    </location>
</feature>
<dbReference type="AlphaFoldDB" id="A0A8H3I4B0"/>
<organism evidence="2 3">
    <name type="scientific">Alectoria fallacina</name>
    <dbReference type="NCBI Taxonomy" id="1903189"/>
    <lineage>
        <taxon>Eukaryota</taxon>
        <taxon>Fungi</taxon>
        <taxon>Dikarya</taxon>
        <taxon>Ascomycota</taxon>
        <taxon>Pezizomycotina</taxon>
        <taxon>Lecanoromycetes</taxon>
        <taxon>OSLEUM clade</taxon>
        <taxon>Lecanoromycetidae</taxon>
        <taxon>Lecanorales</taxon>
        <taxon>Lecanorineae</taxon>
        <taxon>Parmeliaceae</taxon>
        <taxon>Alectoria</taxon>
    </lineage>
</organism>
<protein>
    <submittedName>
        <fullName evidence="2">Uncharacterized protein</fullName>
    </submittedName>
</protein>
<keyword evidence="3" id="KW-1185">Reference proteome</keyword>